<dbReference type="AlphaFoldDB" id="A0A4Q1DBV1"/>
<evidence type="ECO:0000313" key="1">
    <source>
        <dbReference type="EMBL" id="RXK85999.1"/>
    </source>
</evidence>
<evidence type="ECO:0000313" key="2">
    <source>
        <dbReference type="Proteomes" id="UP000290545"/>
    </source>
</evidence>
<dbReference type="OrthoDB" id="685543at2"/>
<dbReference type="EMBL" id="SDHZ01000001">
    <property type="protein sequence ID" value="RXK85999.1"/>
    <property type="molecule type" value="Genomic_DNA"/>
</dbReference>
<comment type="caution">
    <text evidence="1">The sequence shown here is derived from an EMBL/GenBank/DDBJ whole genome shotgun (WGS) entry which is preliminary data.</text>
</comment>
<protein>
    <submittedName>
        <fullName evidence="1">Uncharacterized protein</fullName>
    </submittedName>
</protein>
<organism evidence="1 2">
    <name type="scientific">Filimonas effusa</name>
    <dbReference type="NCBI Taxonomy" id="2508721"/>
    <lineage>
        <taxon>Bacteria</taxon>
        <taxon>Pseudomonadati</taxon>
        <taxon>Bacteroidota</taxon>
        <taxon>Chitinophagia</taxon>
        <taxon>Chitinophagales</taxon>
        <taxon>Chitinophagaceae</taxon>
        <taxon>Filimonas</taxon>
    </lineage>
</organism>
<reference evidence="1 2" key="1">
    <citation type="submission" date="2019-01" db="EMBL/GenBank/DDBJ databases">
        <title>Filimonas sp. strain TTM-71.</title>
        <authorList>
            <person name="Chen W.-M."/>
        </authorList>
    </citation>
    <scope>NUCLEOTIDE SEQUENCE [LARGE SCALE GENOMIC DNA]</scope>
    <source>
        <strain evidence="1 2">TTM-71</strain>
    </source>
</reference>
<gene>
    <name evidence="1" type="ORF">ESB13_04090</name>
</gene>
<keyword evidence="2" id="KW-1185">Reference proteome</keyword>
<sequence>MDARQIPDDVLNRMLSTVNSFFLNDPHKKWKKVLWEFYTSAVYNGEQVLTGEENSEILFKYECLQKFLSELNRLNKKMKNYEK</sequence>
<dbReference type="Proteomes" id="UP000290545">
    <property type="component" value="Unassembled WGS sequence"/>
</dbReference>
<proteinExistence type="predicted"/>
<dbReference type="RefSeq" id="WP_129001750.1">
    <property type="nucleotide sequence ID" value="NZ_SDHZ01000001.1"/>
</dbReference>
<accession>A0A4Q1DBV1</accession>
<name>A0A4Q1DBV1_9BACT</name>